<evidence type="ECO:0000313" key="22">
    <source>
        <dbReference type="EMBL" id="KAG8592939.1"/>
    </source>
</evidence>
<dbReference type="InterPro" id="IPR018838">
    <property type="entry name" value="ZGRF1-like_N"/>
</dbReference>
<evidence type="ECO:0000256" key="18">
    <source>
        <dbReference type="ARBA" id="ARBA00083828"/>
    </source>
</evidence>
<feature type="compositionally biased region" description="Basic and acidic residues" evidence="20">
    <location>
        <begin position="1794"/>
        <end position="1803"/>
    </location>
</feature>
<keyword evidence="23" id="KW-1185">Reference proteome</keyword>
<keyword evidence="5" id="KW-0227">DNA damage</keyword>
<keyword evidence="10" id="KW-0067">ATP-binding</keyword>
<dbReference type="InterPro" id="IPR041677">
    <property type="entry name" value="DNA2/NAM7_AAA_11"/>
</dbReference>
<dbReference type="Pfam" id="PF06839">
    <property type="entry name" value="Zn_ribbon_GRF"/>
    <property type="match status" value="1"/>
</dbReference>
<dbReference type="SUPFAM" id="SSF52540">
    <property type="entry name" value="P-loop containing nucleoside triphosphate hydrolases"/>
    <property type="match status" value="1"/>
</dbReference>
<dbReference type="PROSITE" id="PS51999">
    <property type="entry name" value="ZF_GRF"/>
    <property type="match status" value="1"/>
</dbReference>
<evidence type="ECO:0000256" key="15">
    <source>
        <dbReference type="ARBA" id="ARBA00048954"/>
    </source>
</evidence>
<evidence type="ECO:0000256" key="5">
    <source>
        <dbReference type="ARBA" id="ARBA00022763"/>
    </source>
</evidence>
<name>A0AAV7D689_ENGPU</name>
<dbReference type="Proteomes" id="UP000824782">
    <property type="component" value="Unassembled WGS sequence"/>
</dbReference>
<evidence type="ECO:0000256" key="1">
    <source>
        <dbReference type="ARBA" id="ARBA00004123"/>
    </source>
</evidence>
<dbReference type="GO" id="GO:0006302">
    <property type="term" value="P:double-strand break repair"/>
    <property type="evidence" value="ECO:0007669"/>
    <property type="project" value="TreeGrafter"/>
</dbReference>
<dbReference type="CDD" id="cd18808">
    <property type="entry name" value="SF1_C_Upf1"/>
    <property type="match status" value="1"/>
</dbReference>
<evidence type="ECO:0000256" key="17">
    <source>
        <dbReference type="ARBA" id="ARBA00072540"/>
    </source>
</evidence>
<proteinExistence type="predicted"/>
<dbReference type="InterPro" id="IPR047187">
    <property type="entry name" value="SF1_C_Upf1"/>
</dbReference>
<dbReference type="Pfam" id="PF10382">
    <property type="entry name" value="ZGRF1-like_N"/>
    <property type="match status" value="1"/>
</dbReference>
<comment type="subunit">
    <text evidence="16">Interacts with DNA repair protein RAD51; the interaction promotes RAD51 strand exchange activity. Also interacts with DNA repair proteins EXO1 and BRCA1; the interactions are increased following DNA damage induction.</text>
</comment>
<comment type="subcellular location">
    <subcellularLocation>
        <location evidence="1">Nucleus</location>
    </subcellularLocation>
</comment>
<dbReference type="InterPro" id="IPR010666">
    <property type="entry name" value="Znf_GRF"/>
</dbReference>
<feature type="region of interest" description="Disordered" evidence="20">
    <location>
        <begin position="389"/>
        <end position="411"/>
    </location>
</feature>
<gene>
    <name evidence="22" type="ORF">GDO81_000678</name>
</gene>
<keyword evidence="12" id="KW-0413">Isomerase</keyword>
<evidence type="ECO:0000256" key="16">
    <source>
        <dbReference type="ARBA" id="ARBA00066212"/>
    </source>
</evidence>
<feature type="region of interest" description="Disordered" evidence="20">
    <location>
        <begin position="709"/>
        <end position="728"/>
    </location>
</feature>
<dbReference type="Pfam" id="PF13087">
    <property type="entry name" value="AAA_12"/>
    <property type="match status" value="1"/>
</dbReference>
<dbReference type="GO" id="GO:0005634">
    <property type="term" value="C:nucleus"/>
    <property type="evidence" value="ECO:0007669"/>
    <property type="project" value="UniProtKB-SubCell"/>
</dbReference>
<dbReference type="GO" id="GO:0035861">
    <property type="term" value="C:site of double-strand break"/>
    <property type="evidence" value="ECO:0007669"/>
    <property type="project" value="TreeGrafter"/>
</dbReference>
<dbReference type="FunFam" id="3.40.50.300:FF:001087">
    <property type="entry name" value="ZGRF1 isoform 9"/>
    <property type="match status" value="1"/>
</dbReference>
<dbReference type="GO" id="GO:0043139">
    <property type="term" value="F:5'-3' DNA helicase activity"/>
    <property type="evidence" value="ECO:0007669"/>
    <property type="project" value="UniProtKB-EC"/>
</dbReference>
<comment type="catalytic activity">
    <reaction evidence="15">
        <text>ATP + H2O = ADP + phosphate + H(+)</text>
        <dbReference type="Rhea" id="RHEA:13065"/>
        <dbReference type="ChEBI" id="CHEBI:15377"/>
        <dbReference type="ChEBI" id="CHEBI:15378"/>
        <dbReference type="ChEBI" id="CHEBI:30616"/>
        <dbReference type="ChEBI" id="CHEBI:43474"/>
        <dbReference type="ChEBI" id="CHEBI:456216"/>
        <dbReference type="EC" id="5.6.2.3"/>
    </reaction>
</comment>
<dbReference type="InterPro" id="IPR041679">
    <property type="entry name" value="DNA2/NAM7-like_C"/>
</dbReference>
<organism evidence="22 23">
    <name type="scientific">Engystomops pustulosus</name>
    <name type="common">Tungara frog</name>
    <name type="synonym">Physalaemus pustulosus</name>
    <dbReference type="NCBI Taxonomy" id="76066"/>
    <lineage>
        <taxon>Eukaryota</taxon>
        <taxon>Metazoa</taxon>
        <taxon>Chordata</taxon>
        <taxon>Craniata</taxon>
        <taxon>Vertebrata</taxon>
        <taxon>Euteleostomi</taxon>
        <taxon>Amphibia</taxon>
        <taxon>Batrachia</taxon>
        <taxon>Anura</taxon>
        <taxon>Neobatrachia</taxon>
        <taxon>Hyloidea</taxon>
        <taxon>Leptodactylidae</taxon>
        <taxon>Leiuperinae</taxon>
        <taxon>Engystomops</taxon>
    </lineage>
</organism>
<evidence type="ECO:0000256" key="19">
    <source>
        <dbReference type="PROSITE-ProRule" id="PRU01343"/>
    </source>
</evidence>
<dbReference type="GO" id="GO:0016787">
    <property type="term" value="F:hydrolase activity"/>
    <property type="evidence" value="ECO:0007669"/>
    <property type="project" value="UniProtKB-KW"/>
</dbReference>
<keyword evidence="2" id="KW-0597">Phosphoprotein</keyword>
<dbReference type="InterPro" id="IPR027417">
    <property type="entry name" value="P-loop_NTPase"/>
</dbReference>
<keyword evidence="11" id="KW-0234">DNA repair</keyword>
<evidence type="ECO:0000256" key="10">
    <source>
        <dbReference type="ARBA" id="ARBA00022840"/>
    </source>
</evidence>
<dbReference type="EC" id="5.6.2.3" evidence="14"/>
<evidence type="ECO:0000259" key="21">
    <source>
        <dbReference type="PROSITE" id="PS51999"/>
    </source>
</evidence>
<evidence type="ECO:0000256" key="13">
    <source>
        <dbReference type="ARBA" id="ARBA00023242"/>
    </source>
</evidence>
<dbReference type="PANTHER" id="PTHR28535">
    <property type="entry name" value="ZINC FINGER GRF-TYPE CONTAINING 1"/>
    <property type="match status" value="1"/>
</dbReference>
<evidence type="ECO:0000256" key="6">
    <source>
        <dbReference type="ARBA" id="ARBA00022771"/>
    </source>
</evidence>
<keyword evidence="4" id="KW-0547">Nucleotide-binding</keyword>
<keyword evidence="7" id="KW-0378">Hydrolase</keyword>
<accession>A0AAV7D689</accession>
<sequence>MAAQVYIVLYTHQKTKKIKLWHDGLLKTSGGKQAVLYSDKGQHLDSVYLKTELVSPGDELESDRYLITVEAVGENISSSKSSTEIKEVQNREAFKPIGLRPPASLKRKFLGFQGPREITKKPSLEPEESATLLSSPLANGRFSQAPQLYTTSPLFAAVYGKQADKDEQVNCSNLTAITAKNANVGAFSNFSASPEHTETINGERIVEQQTKPNPRSTAQILALLNIFPSPEGSAAGQLSAGVSNVSSNEVPKTTLMRNAPGDAKPRKLPNVLSDVIANPIKSRWEVYLDNVPASGTSHDNPDDDLLLLSPGKRLDASWESDRKMDIVEKTPLLDSRVTEYDLKNSLPPTPETMAVDTDDIMVADDNTHGPFSEISFNLMDSFDFTQLDDTDSKESGKESASDLVKEGSDCNEKQGFIQKGSQENNEHNTDCGVSASEFPFDKAHSEGITQPLLKGQSTKAKTEVMTESKNILIVGKGEFLLPAERGHISSSTVKFQSDDMSNQMELPKNQDELFGYFTDDSSHRLPNANIPNTVRGSDEDCNSPKVLPSVCSISLFRSLIEPSSALESLNGYSVNSPATTKNTESGVQTQREEEQVSHRFSQGAALEGYQARPLFIAKSFSTIGTTISASQLTNHPVVTEGHSVKGSVCSAVVIRRSNPVLDCFTSLDSSQYSQSSSSFISSPARLLGNNMRASTKTSQDNAIIDVKVSPLQSRSRHSPASPDATSKQNILTQWTQGSECDLELSQWSPSKFNKMKTPVQNQTEGVCRFTLRPRQSNSVENMLTKMHESTTSLDQNDFSDSTKIHKVQSRIMKESIAISVPENEVNDITFNTTNALEPSTLLLRNSRNSGVSSELQSSKWTVYQSACSGNFLEENKEDSDFCPQSVFRRKNEINAIPNIDVEATASPNISTLKDKLGYPSNADCGSRDQILTKILTPSECLKHFKGIKCSFSQETRDEQDLLSCELGFPCSKTVLSSSVPKRKVNIPTFFKSRAHYKQVFSACLSEHLNIVMYDLSQRLHKAYSKVNMSFYTSNGDEEHMKQNAAPFCQHKQPAKLVMTKKEGPNKGRFFYACDAPKGSQCKFFKWLNEVKGTNTDINHKETRLVMADMKSLSSYVRCHNINLYEESQLIIRKLSTFPQRQYGRLKNVANVASDFCNSKTRLYLKLSRKDISSTYSKDDLWVISKTLNFDPLDTFIACSVFFGPSSNNDIEISPLKGYSPSNWPSNMVVHALLVCNASTELTSLRNIQEHFNPSSLPIMPHLLTRSSGYEKYERPIKISRGKFKPPAITAKVSTKCNIADHGFVLNLAREMIMQFYLNDDQATALLQIAHMMSSSDEFQGPHAAPISIIHGVFGAGKSYLLAVVVLFLVQLFETHNPPEENSSCHWKLLISSSTNVAVDRVLLGLLDLGFDRFIRVGSIRKIAKPILPHSLHAGSENESEQLRELQALLKEDLTPGEKVYVRKSMELHKLGTNKTLLEQVRVVGATCAACPFPCLSNLKFPVVILDECSQMTEPSSVLPIARFQCEKLILVGDPKQLSPTIQGSEAVHEHGLEQTLFNRLILMGHQAVMLRTQYRCHPSISAIANDLFYEGSLLNGVSDEDRKPLLDWLPTVCFYNANGTEQVEGNNSFYNVEEANFIVKLIQSLIASGIEGSMIGVITLYKSQMNKVCCMLSSATVCDSSDMKAVQVSTVDAFQGAEKEIIILSCVRTRQVGFIDSEKRMNVALTRGKRHLLIVGSLACLTKNKLWEQVIHHCEKQKDGLKHVSQWDERLNSILALYQKRKEEVEASNSQKNTSKELNDGPRKAYSGYV</sequence>
<evidence type="ECO:0000256" key="14">
    <source>
        <dbReference type="ARBA" id="ARBA00044969"/>
    </source>
</evidence>
<dbReference type="GO" id="GO:0008270">
    <property type="term" value="F:zinc ion binding"/>
    <property type="evidence" value="ECO:0007669"/>
    <property type="project" value="UniProtKB-KW"/>
</dbReference>
<comment type="caution">
    <text evidence="22">The sequence shown here is derived from an EMBL/GenBank/DDBJ whole genome shotgun (WGS) entry which is preliminary data.</text>
</comment>
<evidence type="ECO:0000256" key="4">
    <source>
        <dbReference type="ARBA" id="ARBA00022741"/>
    </source>
</evidence>
<dbReference type="Gene3D" id="3.40.50.300">
    <property type="entry name" value="P-loop containing nucleotide triphosphate hydrolases"/>
    <property type="match status" value="2"/>
</dbReference>
<dbReference type="EMBL" id="WNYA01000001">
    <property type="protein sequence ID" value="KAG8592939.1"/>
    <property type="molecule type" value="Genomic_DNA"/>
</dbReference>
<evidence type="ECO:0000256" key="3">
    <source>
        <dbReference type="ARBA" id="ARBA00022723"/>
    </source>
</evidence>
<feature type="compositionally biased region" description="Basic and acidic residues" evidence="20">
    <location>
        <begin position="390"/>
        <end position="411"/>
    </location>
</feature>
<keyword evidence="3" id="KW-0479">Metal-binding</keyword>
<protein>
    <recommendedName>
        <fullName evidence="17">5'-3' DNA helicase ZGRF1</fullName>
        <ecNumber evidence="14">5.6.2.3</ecNumber>
    </recommendedName>
    <alternativeName>
        <fullName evidence="18">GRF-type zinc finger domain-containing protein 1</fullName>
    </alternativeName>
</protein>
<keyword evidence="6 19" id="KW-0863">Zinc-finger</keyword>
<evidence type="ECO:0000256" key="9">
    <source>
        <dbReference type="ARBA" id="ARBA00022833"/>
    </source>
</evidence>
<keyword evidence="13" id="KW-0539">Nucleus</keyword>
<dbReference type="PANTHER" id="PTHR28535:SF1">
    <property type="entry name" value="PROTEIN ZGRF1"/>
    <property type="match status" value="1"/>
</dbReference>
<keyword evidence="9" id="KW-0862">Zinc</keyword>
<evidence type="ECO:0000256" key="11">
    <source>
        <dbReference type="ARBA" id="ARBA00023204"/>
    </source>
</evidence>
<dbReference type="InterPro" id="IPR052800">
    <property type="entry name" value="DNA_Repair_Helicase_ZGRF1"/>
</dbReference>
<feature type="domain" description="GRF-type" evidence="21">
    <location>
        <begin position="1048"/>
        <end position="1090"/>
    </location>
</feature>
<reference evidence="22" key="1">
    <citation type="thesis" date="2020" institute="ProQuest LLC" country="789 East Eisenhower Parkway, Ann Arbor, MI, USA">
        <title>Comparative Genomics and Chromosome Evolution.</title>
        <authorList>
            <person name="Mudd A.B."/>
        </authorList>
    </citation>
    <scope>NUCLEOTIDE SEQUENCE</scope>
    <source>
        <strain evidence="22">237g6f4</strain>
        <tissue evidence="22">Blood</tissue>
    </source>
</reference>
<evidence type="ECO:0000256" key="7">
    <source>
        <dbReference type="ARBA" id="ARBA00022801"/>
    </source>
</evidence>
<dbReference type="GO" id="GO:0005524">
    <property type="term" value="F:ATP binding"/>
    <property type="evidence" value="ECO:0007669"/>
    <property type="project" value="UniProtKB-KW"/>
</dbReference>
<evidence type="ECO:0000313" key="23">
    <source>
        <dbReference type="Proteomes" id="UP000824782"/>
    </source>
</evidence>
<dbReference type="Pfam" id="PF13086">
    <property type="entry name" value="AAA_11"/>
    <property type="match status" value="2"/>
</dbReference>
<evidence type="ECO:0000256" key="20">
    <source>
        <dbReference type="SAM" id="MobiDB-lite"/>
    </source>
</evidence>
<evidence type="ECO:0000256" key="2">
    <source>
        <dbReference type="ARBA" id="ARBA00022553"/>
    </source>
</evidence>
<feature type="region of interest" description="Disordered" evidence="20">
    <location>
        <begin position="1786"/>
        <end position="1810"/>
    </location>
</feature>
<keyword evidence="8" id="KW-0347">Helicase</keyword>
<evidence type="ECO:0000256" key="8">
    <source>
        <dbReference type="ARBA" id="ARBA00022806"/>
    </source>
</evidence>
<evidence type="ECO:0000256" key="12">
    <source>
        <dbReference type="ARBA" id="ARBA00023235"/>
    </source>
</evidence>